<evidence type="ECO:0000313" key="1">
    <source>
        <dbReference type="Proteomes" id="UP000887565"/>
    </source>
</evidence>
<keyword evidence="1" id="KW-1185">Reference proteome</keyword>
<accession>A0A915KBS3</accession>
<evidence type="ECO:0000313" key="2">
    <source>
        <dbReference type="WBParaSite" id="nRc.2.0.1.t36233-RA"/>
    </source>
</evidence>
<protein>
    <submittedName>
        <fullName evidence="2">Uncharacterized protein</fullName>
    </submittedName>
</protein>
<dbReference type="AlphaFoldDB" id="A0A915KBS3"/>
<reference evidence="2" key="1">
    <citation type="submission" date="2022-11" db="UniProtKB">
        <authorList>
            <consortium name="WormBaseParasite"/>
        </authorList>
    </citation>
    <scope>IDENTIFICATION</scope>
</reference>
<organism evidence="1 2">
    <name type="scientific">Romanomermis culicivorax</name>
    <name type="common">Nematode worm</name>
    <dbReference type="NCBI Taxonomy" id="13658"/>
    <lineage>
        <taxon>Eukaryota</taxon>
        <taxon>Metazoa</taxon>
        <taxon>Ecdysozoa</taxon>
        <taxon>Nematoda</taxon>
        <taxon>Enoplea</taxon>
        <taxon>Dorylaimia</taxon>
        <taxon>Mermithida</taxon>
        <taxon>Mermithoidea</taxon>
        <taxon>Mermithidae</taxon>
        <taxon>Romanomermis</taxon>
    </lineage>
</organism>
<dbReference type="WBParaSite" id="nRc.2.0.1.t36233-RA">
    <property type="protein sequence ID" value="nRc.2.0.1.t36233-RA"/>
    <property type="gene ID" value="nRc.2.0.1.g36233"/>
</dbReference>
<dbReference type="Proteomes" id="UP000887565">
    <property type="component" value="Unplaced"/>
</dbReference>
<proteinExistence type="predicted"/>
<name>A0A915KBS3_ROMCU</name>
<sequence length="127" mass="14179">MLAKTSSTCNKRGKTARAAMMRHLQSKKPEDTMESFENTISTLSTTDKTSGFFRQLTPSEKYVPGKENAFADYLGRKYEVDQTDTDLPTTLRAAASTDLINVVETRAKTRQKLATLPQTDLEVPETL</sequence>